<evidence type="ECO:0000313" key="2">
    <source>
        <dbReference type="EMBL" id="GKT06602.1"/>
    </source>
</evidence>
<feature type="compositionally biased region" description="Low complexity" evidence="1">
    <location>
        <begin position="122"/>
        <end position="139"/>
    </location>
</feature>
<organism evidence="2 3">
    <name type="scientific">Furfurilactobacillus curtus</name>
    <dbReference type="NCBI Taxonomy" id="1746200"/>
    <lineage>
        <taxon>Bacteria</taxon>
        <taxon>Bacillati</taxon>
        <taxon>Bacillota</taxon>
        <taxon>Bacilli</taxon>
        <taxon>Lactobacillales</taxon>
        <taxon>Lactobacillaceae</taxon>
        <taxon>Furfurilactobacillus</taxon>
    </lineage>
</organism>
<dbReference type="RefSeq" id="WP_407884887.1">
    <property type="nucleotide sequence ID" value="NZ_BQXO01000007.1"/>
</dbReference>
<protein>
    <submittedName>
        <fullName evidence="2">Uncharacterized protein</fullName>
    </submittedName>
</protein>
<reference evidence="2 3" key="1">
    <citation type="submission" date="2022-03" db="EMBL/GenBank/DDBJ databases">
        <title>Draft genome sequence of Furfurilactobacillus curtus JCM 31185.</title>
        <authorList>
            <person name="Suzuki S."/>
            <person name="Endo A."/>
            <person name="Kajikawa A."/>
        </authorList>
    </citation>
    <scope>NUCLEOTIDE SEQUENCE [LARGE SCALE GENOMIC DNA]</scope>
    <source>
        <strain evidence="2 3">JCM 31185</strain>
    </source>
</reference>
<feature type="region of interest" description="Disordered" evidence="1">
    <location>
        <begin position="78"/>
        <end position="407"/>
    </location>
</feature>
<feature type="compositionally biased region" description="Polar residues" evidence="1">
    <location>
        <begin position="652"/>
        <end position="663"/>
    </location>
</feature>
<feature type="compositionally biased region" description="Acidic residues" evidence="1">
    <location>
        <begin position="186"/>
        <end position="196"/>
    </location>
</feature>
<name>A0ABQ5JPW3_9LACO</name>
<accession>A0ABQ5JPW3</accession>
<feature type="region of interest" description="Disordered" evidence="1">
    <location>
        <begin position="17"/>
        <end position="65"/>
    </location>
</feature>
<feature type="compositionally biased region" description="Polar residues" evidence="1">
    <location>
        <begin position="203"/>
        <end position="212"/>
    </location>
</feature>
<feature type="region of interest" description="Disordered" evidence="1">
    <location>
        <begin position="647"/>
        <end position="672"/>
    </location>
</feature>
<feature type="compositionally biased region" description="Basic and acidic residues" evidence="1">
    <location>
        <begin position="289"/>
        <end position="306"/>
    </location>
</feature>
<proteinExistence type="predicted"/>
<dbReference type="Proteomes" id="UP001628078">
    <property type="component" value="Unassembled WGS sequence"/>
</dbReference>
<keyword evidence="3" id="KW-1185">Reference proteome</keyword>
<gene>
    <name evidence="2" type="ORF">JCM31185_18890</name>
</gene>
<feature type="compositionally biased region" description="Basic and acidic residues" evidence="1">
    <location>
        <begin position="142"/>
        <end position="153"/>
    </location>
</feature>
<feature type="compositionally biased region" description="Acidic residues" evidence="1">
    <location>
        <begin position="261"/>
        <end position="270"/>
    </location>
</feature>
<dbReference type="EMBL" id="BQXO01000007">
    <property type="protein sequence ID" value="GKT06602.1"/>
    <property type="molecule type" value="Genomic_DNA"/>
</dbReference>
<feature type="compositionally biased region" description="Low complexity" evidence="1">
    <location>
        <begin position="220"/>
        <end position="230"/>
    </location>
</feature>
<sequence>MKLFGRKKYDNLVDSLAKREEDDTSAQTKDAVAKTVAAPDAPEKSAESVQSQAKSNAKEEDSVASLSGSFAMLGGAEIVFGGDPRSSQTTIKIDADQDQAEAVNQADADSSAEPRDVQDQASASPSTGTDTGSDSSTEAESVETKDEPQQQEKDNEDEVLAAVRKAAGLAPKTDENTSSITKADASDDQQQEDAMTDAEKAASTATSNVDSTEPSDEKVAASQVSEAASQVDDESKDPSATVKSENDGSESAADMDRDLSDQDSETEDQVIDASNVDFSALEAEVVESDEIHPIDSDLDEEKHTDDDTLTSIDEAVDETNTDTATVDSIDPAPEEISDSVQAGQDGVSQDTAASSSVEQPTPSKEQPVASTADSVEVTIPEDPDRELTEPVAPSDTENEEQPVSVQQSQTLVNATISQQYNNVLSQNSLLLSQIERMQGVNDKLNKQISRWQEYRNEATGYINNITIKSQDQVLKLKKNQEKELDDVNEAWLQKFDERSAEVDRKYQEFEKRIQGIIATESQEKADLQDQITKLQKDNMTLDSEVTTRGFKINELTASLDELKQSNEDLEAAKRELTDELSKAVNDLNIAAERSQSATNEVAVLKKENADWKDNLAQAKVESLNAFNKSESRMGATIAELTEKLAKAESDKQQSQNKYSASLQRQHELESTVSDLNKQNKTLLDQISEMEAGDTKDYMSVPTFENDFPQM</sequence>
<feature type="compositionally biased region" description="Polar residues" evidence="1">
    <location>
        <begin position="338"/>
        <end position="373"/>
    </location>
</feature>
<evidence type="ECO:0000313" key="3">
    <source>
        <dbReference type="Proteomes" id="UP001628078"/>
    </source>
</evidence>
<comment type="caution">
    <text evidence="2">The sequence shown here is derived from an EMBL/GenBank/DDBJ whole genome shotgun (WGS) entry which is preliminary data.</text>
</comment>
<evidence type="ECO:0000256" key="1">
    <source>
        <dbReference type="SAM" id="MobiDB-lite"/>
    </source>
</evidence>